<sequence length="85" mass="9601">MSLKTVPKVTEITFRIRDEKITKNPVNLGTDMQYSPSSMEAAHYYKRWDLAQLCEGKIVASLSESTICDVLLDLALKIPQSRNAQ</sequence>
<dbReference type="EMBL" id="JAAAIN010000135">
    <property type="protein sequence ID" value="KAG0319677.1"/>
    <property type="molecule type" value="Genomic_DNA"/>
</dbReference>
<gene>
    <name evidence="1" type="ORF">BGZ97_001669</name>
</gene>
<evidence type="ECO:0000313" key="1">
    <source>
        <dbReference type="EMBL" id="KAG0319677.1"/>
    </source>
</evidence>
<organism evidence="1 2">
    <name type="scientific">Linnemannia gamsii</name>
    <dbReference type="NCBI Taxonomy" id="64522"/>
    <lineage>
        <taxon>Eukaryota</taxon>
        <taxon>Fungi</taxon>
        <taxon>Fungi incertae sedis</taxon>
        <taxon>Mucoromycota</taxon>
        <taxon>Mortierellomycotina</taxon>
        <taxon>Mortierellomycetes</taxon>
        <taxon>Mortierellales</taxon>
        <taxon>Mortierellaceae</taxon>
        <taxon>Linnemannia</taxon>
    </lineage>
</organism>
<protein>
    <submittedName>
        <fullName evidence="1">Uncharacterized protein</fullName>
    </submittedName>
</protein>
<evidence type="ECO:0000313" key="2">
    <source>
        <dbReference type="Proteomes" id="UP000823405"/>
    </source>
</evidence>
<keyword evidence="2" id="KW-1185">Reference proteome</keyword>
<accession>A0A9P6RGJ2</accession>
<reference evidence="1" key="1">
    <citation type="journal article" date="2020" name="Fungal Divers.">
        <title>Resolving the Mortierellaceae phylogeny through synthesis of multi-gene phylogenetics and phylogenomics.</title>
        <authorList>
            <person name="Vandepol N."/>
            <person name="Liber J."/>
            <person name="Desiro A."/>
            <person name="Na H."/>
            <person name="Kennedy M."/>
            <person name="Barry K."/>
            <person name="Grigoriev I.V."/>
            <person name="Miller A.N."/>
            <person name="O'Donnell K."/>
            <person name="Stajich J.E."/>
            <person name="Bonito G."/>
        </authorList>
    </citation>
    <scope>NUCLEOTIDE SEQUENCE</scope>
    <source>
        <strain evidence="1">NVP60</strain>
    </source>
</reference>
<comment type="caution">
    <text evidence="1">The sequence shown here is derived from an EMBL/GenBank/DDBJ whole genome shotgun (WGS) entry which is preliminary data.</text>
</comment>
<name>A0A9P6RGJ2_9FUNG</name>
<proteinExistence type="predicted"/>
<dbReference type="AlphaFoldDB" id="A0A9P6RGJ2"/>
<dbReference type="Proteomes" id="UP000823405">
    <property type="component" value="Unassembled WGS sequence"/>
</dbReference>